<evidence type="ECO:0000256" key="6">
    <source>
        <dbReference type="ARBA" id="ARBA00023065"/>
    </source>
</evidence>
<feature type="transmembrane region" description="Helical" evidence="9">
    <location>
        <begin position="239"/>
        <end position="260"/>
    </location>
</feature>
<feature type="transmembrane region" description="Helical" evidence="9">
    <location>
        <begin position="291"/>
        <end position="311"/>
    </location>
</feature>
<feature type="transmembrane region" description="Helical" evidence="9">
    <location>
        <begin position="12"/>
        <end position="34"/>
    </location>
</feature>
<keyword evidence="3" id="KW-0813">Transport</keyword>
<feature type="transmembrane region" description="Helical" evidence="9">
    <location>
        <begin position="76"/>
        <end position="96"/>
    </location>
</feature>
<dbReference type="STRING" id="40149.A0A0E0DI18"/>
<feature type="transmembrane region" description="Helical" evidence="9">
    <location>
        <begin position="346"/>
        <end position="363"/>
    </location>
</feature>
<feature type="transmembrane region" description="Helical" evidence="9">
    <location>
        <begin position="743"/>
        <end position="764"/>
    </location>
</feature>
<dbReference type="GO" id="GO:0008324">
    <property type="term" value="F:monoatomic cation transmembrane transporter activity"/>
    <property type="evidence" value="ECO:0007669"/>
    <property type="project" value="InterPro"/>
</dbReference>
<evidence type="ECO:0000256" key="3">
    <source>
        <dbReference type="ARBA" id="ARBA00022448"/>
    </source>
</evidence>
<evidence type="ECO:0000313" key="10">
    <source>
        <dbReference type="EnsemblPlants" id="OMERI04G20330.1"/>
    </source>
</evidence>
<dbReference type="PANTHER" id="PTHR31064:SF38">
    <property type="entry name" value="CATION TRANSPORTER HKT1_4-RELATED"/>
    <property type="match status" value="1"/>
</dbReference>
<evidence type="ECO:0000256" key="7">
    <source>
        <dbReference type="ARBA" id="ARBA00023136"/>
    </source>
</evidence>
<evidence type="ECO:0000256" key="8">
    <source>
        <dbReference type="SAM" id="MobiDB-lite"/>
    </source>
</evidence>
<feature type="region of interest" description="Disordered" evidence="8">
    <location>
        <begin position="124"/>
        <end position="143"/>
    </location>
</feature>
<dbReference type="Proteomes" id="UP000008021">
    <property type="component" value="Chromosome 4"/>
</dbReference>
<keyword evidence="5 9" id="KW-1133">Transmembrane helix</keyword>
<keyword evidence="7 9" id="KW-0472">Membrane</keyword>
<reference evidence="10" key="1">
    <citation type="submission" date="2015-04" db="UniProtKB">
        <authorList>
            <consortium name="EnsemblPlants"/>
        </authorList>
    </citation>
    <scope>IDENTIFICATION</scope>
</reference>
<proteinExistence type="inferred from homology"/>
<evidence type="ECO:0000313" key="11">
    <source>
        <dbReference type="Proteomes" id="UP000008021"/>
    </source>
</evidence>
<feature type="transmembrane region" description="Helical" evidence="9">
    <location>
        <begin position="718"/>
        <end position="737"/>
    </location>
</feature>
<evidence type="ECO:0000256" key="4">
    <source>
        <dbReference type="ARBA" id="ARBA00022692"/>
    </source>
</evidence>
<name>A0A0E0DI18_9ORYZ</name>
<dbReference type="PANTHER" id="PTHR31064">
    <property type="entry name" value="POTASSIUM TRANSPORT PROTEIN DDB_G0292412-RELATED"/>
    <property type="match status" value="1"/>
</dbReference>
<dbReference type="AlphaFoldDB" id="A0A0E0DI18"/>
<organism evidence="10">
    <name type="scientific">Oryza meridionalis</name>
    <dbReference type="NCBI Taxonomy" id="40149"/>
    <lineage>
        <taxon>Eukaryota</taxon>
        <taxon>Viridiplantae</taxon>
        <taxon>Streptophyta</taxon>
        <taxon>Embryophyta</taxon>
        <taxon>Tracheophyta</taxon>
        <taxon>Spermatophyta</taxon>
        <taxon>Magnoliopsida</taxon>
        <taxon>Liliopsida</taxon>
        <taxon>Poales</taxon>
        <taxon>Poaceae</taxon>
        <taxon>BOP clade</taxon>
        <taxon>Oryzoideae</taxon>
        <taxon>Oryzeae</taxon>
        <taxon>Oryzinae</taxon>
        <taxon>Oryza</taxon>
    </lineage>
</organism>
<evidence type="ECO:0000256" key="5">
    <source>
        <dbReference type="ARBA" id="ARBA00022989"/>
    </source>
</evidence>
<feature type="transmembrane region" description="Helical" evidence="9">
    <location>
        <begin position="395"/>
        <end position="412"/>
    </location>
</feature>
<feature type="transmembrane region" description="Helical" evidence="9">
    <location>
        <begin position="198"/>
        <end position="218"/>
    </location>
</feature>
<keyword evidence="4 9" id="KW-0812">Transmembrane</keyword>
<comment type="subcellular location">
    <subcellularLocation>
        <location evidence="1">Membrane</location>
        <topology evidence="1">Multi-pass membrane protein</topology>
    </subcellularLocation>
</comment>
<dbReference type="Pfam" id="PF02386">
    <property type="entry name" value="TrkH"/>
    <property type="match status" value="1"/>
</dbReference>
<feature type="transmembrane region" description="Helical" evidence="9">
    <location>
        <begin position="811"/>
        <end position="831"/>
    </location>
</feature>
<accession>A0A0E0DI18</accession>
<dbReference type="GO" id="GO:0098662">
    <property type="term" value="P:inorganic cation transmembrane transport"/>
    <property type="evidence" value="ECO:0007669"/>
    <property type="project" value="UniProtKB-ARBA"/>
</dbReference>
<dbReference type="InterPro" id="IPR003445">
    <property type="entry name" value="Cat_transpt"/>
</dbReference>
<feature type="transmembrane region" description="Helical" evidence="9">
    <location>
        <begin position="633"/>
        <end position="653"/>
    </location>
</feature>
<feature type="transmembrane region" description="Helical" evidence="9">
    <location>
        <begin position="573"/>
        <end position="593"/>
    </location>
</feature>
<dbReference type="GO" id="GO:0030001">
    <property type="term" value="P:metal ion transport"/>
    <property type="evidence" value="ECO:0007669"/>
    <property type="project" value="UniProtKB-ARBA"/>
</dbReference>
<sequence length="1031" mass="114527">MPTSRRALAGGALSMHVAYFLTISCLGYALLGVLKVREPGGAPRRIDRFFTAVSAATVSSMSTVEMEVFSNGQLVVLTALMLLGGEVFISLVGLASKWSKLRSDAMDRFRRVESHGDVALADIDGGDVENPTSSAEEAESLRRPMDADTLRRNAVRALFYIVLAIFAVVHVVGAVAVAAYVLASPGAGKTLRDKSLNTWTFAVFTTVSTFSSCGFMPTNENMVVFKRDAPLQLLLVPQVLAGNTLFAPLLAACVWAAAAATRREELVEMAREGGRAAAAGYSHLMPARRCWMLAATVAAFVAVQVALVCGMEWGGALQGMSPWEKVVNALFLAVNARHTGESTVDLSILAPAILVLFVLMMYLPPYTTWFPFEENSTTKDSNAENQGIRLLESTVLSQLSYLTIFVIAICITERRKLKEDPLNFSVLSIVVEVVRQINPDHLCTDKWTGFVGRWSDSGKLIIIFVMFFGRLKKFSMKGGKAWKLRTFLCHPCTKLTLHSKCWQFQISSILVTSQHLPLAMKIPQPNFQVVRDITEKVKHLHVFISMRLRSLSKCAVCFFRRCFWFFMFQSNPLIVQLVYFISISFVGFLALKILKPRHKPTPRDLDLMFTSVSTATVSSMATVEMEDFSNQKLWVLILLMILGGEVSISMLALHFNNAETNTNEVLPKRSPSTRRNIESFDAVNDSNQNSSQGFQSEATISLNWVQGSRTMKQKCRNILAHIVTGYFIAAVVCSSLSKDIKIWTFSIFTAVSSFANCGFTPVLAGNTILSPLLRLSIWILRKVSRREEYAYILKHPEDTGYRYLQLQKNSVNMVLTVGGLVLLQVMFLSYFEWNSKCETVNTRHAGEAVIDISTLSPPILVLFALVMYYPSDNSALPINADNKPLTERGRNSNDQAIWKNFIISKSACLAIFTIIACITERKSISTDPLNFNIFSIAFEIISAYASVGYSLGYSCERLLKPDATCKATSYGFVGKWTDEGYSLGYNCQKLLKPDATCKDASYGFVGRWTEEGKLIVILVMFLGRLKEFILK</sequence>
<keyword evidence="11" id="KW-1185">Reference proteome</keyword>
<dbReference type="GO" id="GO:0005886">
    <property type="term" value="C:plasma membrane"/>
    <property type="evidence" value="ECO:0007669"/>
    <property type="project" value="TreeGrafter"/>
</dbReference>
<dbReference type="Gramene" id="OMERI04G20330.1">
    <property type="protein sequence ID" value="OMERI04G20330.1"/>
    <property type="gene ID" value="OMERI04G20330"/>
</dbReference>
<evidence type="ECO:0000256" key="1">
    <source>
        <dbReference type="ARBA" id="ARBA00004141"/>
    </source>
</evidence>
<feature type="transmembrane region" description="Helical" evidence="9">
    <location>
        <begin position="931"/>
        <end position="951"/>
    </location>
</feature>
<dbReference type="EnsemblPlants" id="OMERI04G20330.1">
    <property type="protein sequence ID" value="OMERI04G20330.1"/>
    <property type="gene ID" value="OMERI04G20330"/>
</dbReference>
<evidence type="ECO:0000256" key="2">
    <source>
        <dbReference type="ARBA" id="ARBA00010864"/>
    </source>
</evidence>
<dbReference type="eggNOG" id="KOG1341">
    <property type="taxonomic scope" value="Eukaryota"/>
</dbReference>
<comment type="similarity">
    <text evidence="2">Belongs to the TrkH potassium transport family. HKT (TC 2.A.38.3) subfamily.</text>
</comment>
<protein>
    <submittedName>
        <fullName evidence="10">Uncharacterized protein</fullName>
    </submittedName>
</protein>
<dbReference type="PROSITE" id="PS51257">
    <property type="entry name" value="PROKAR_LIPOPROTEIN"/>
    <property type="match status" value="1"/>
</dbReference>
<feature type="transmembrane region" description="Helical" evidence="9">
    <location>
        <begin position="157"/>
        <end position="183"/>
    </location>
</feature>
<dbReference type="InterPro" id="IPR051143">
    <property type="entry name" value="TrkH_K-transport"/>
</dbReference>
<keyword evidence="6" id="KW-0406">Ion transport</keyword>
<feature type="transmembrane region" description="Helical" evidence="9">
    <location>
        <begin position="897"/>
        <end position="919"/>
    </location>
</feature>
<reference evidence="10" key="2">
    <citation type="submission" date="2018-05" db="EMBL/GenBank/DDBJ databases">
        <title>OmerRS3 (Oryza meridionalis Reference Sequence Version 3).</title>
        <authorList>
            <person name="Zhang J."/>
            <person name="Kudrna D."/>
            <person name="Lee S."/>
            <person name="Talag J."/>
            <person name="Welchert J."/>
            <person name="Wing R.A."/>
        </authorList>
    </citation>
    <scope>NUCLEOTIDE SEQUENCE [LARGE SCALE GENOMIC DNA]</scope>
    <source>
        <strain evidence="10">cv. OR44</strain>
    </source>
</reference>
<evidence type="ECO:0000256" key="9">
    <source>
        <dbReference type="SAM" id="Phobius"/>
    </source>
</evidence>